<dbReference type="Proteomes" id="UP000197138">
    <property type="component" value="Unassembled WGS sequence"/>
</dbReference>
<evidence type="ECO:0000256" key="2">
    <source>
        <dbReference type="SAM" id="Phobius"/>
    </source>
</evidence>
<dbReference type="EMBL" id="MTKT01004399">
    <property type="protein sequence ID" value="OWM71639.1"/>
    <property type="molecule type" value="Genomic_DNA"/>
</dbReference>
<feature type="compositionally biased region" description="Basic and acidic residues" evidence="1">
    <location>
        <begin position="152"/>
        <end position="162"/>
    </location>
</feature>
<evidence type="ECO:0000313" key="4">
    <source>
        <dbReference type="Proteomes" id="UP000197138"/>
    </source>
</evidence>
<feature type="region of interest" description="Disordered" evidence="1">
    <location>
        <begin position="81"/>
        <end position="183"/>
    </location>
</feature>
<evidence type="ECO:0008006" key="5">
    <source>
        <dbReference type="Google" id="ProtNLM"/>
    </source>
</evidence>
<reference evidence="4" key="1">
    <citation type="journal article" date="2017" name="Plant J.">
        <title>The pomegranate (Punica granatum L.) genome and the genomics of punicalagin biosynthesis.</title>
        <authorList>
            <person name="Qin G."/>
            <person name="Xu C."/>
            <person name="Ming R."/>
            <person name="Tang H."/>
            <person name="Guyot R."/>
            <person name="Kramer E.M."/>
            <person name="Hu Y."/>
            <person name="Yi X."/>
            <person name="Qi Y."/>
            <person name="Xu X."/>
            <person name="Gao Z."/>
            <person name="Pan H."/>
            <person name="Jian J."/>
            <person name="Tian Y."/>
            <person name="Yue Z."/>
            <person name="Xu Y."/>
        </authorList>
    </citation>
    <scope>NUCLEOTIDE SEQUENCE [LARGE SCALE GENOMIC DNA]</scope>
    <source>
        <strain evidence="4">cv. Dabenzi</strain>
    </source>
</reference>
<organism evidence="3 4">
    <name type="scientific">Punica granatum</name>
    <name type="common">Pomegranate</name>
    <dbReference type="NCBI Taxonomy" id="22663"/>
    <lineage>
        <taxon>Eukaryota</taxon>
        <taxon>Viridiplantae</taxon>
        <taxon>Streptophyta</taxon>
        <taxon>Embryophyta</taxon>
        <taxon>Tracheophyta</taxon>
        <taxon>Spermatophyta</taxon>
        <taxon>Magnoliopsida</taxon>
        <taxon>eudicotyledons</taxon>
        <taxon>Gunneridae</taxon>
        <taxon>Pentapetalae</taxon>
        <taxon>rosids</taxon>
        <taxon>malvids</taxon>
        <taxon>Myrtales</taxon>
        <taxon>Lythraceae</taxon>
        <taxon>Punica</taxon>
    </lineage>
</organism>
<feature type="compositionally biased region" description="Basic and acidic residues" evidence="1">
    <location>
        <begin position="115"/>
        <end position="125"/>
    </location>
</feature>
<keyword evidence="2" id="KW-1133">Transmembrane helix</keyword>
<keyword evidence="2" id="KW-0472">Membrane</keyword>
<gene>
    <name evidence="3" type="ORF">CDL15_Pgr005826</name>
</gene>
<sequence length="216" mass="24000">MDVSTVPLIPLCSVICSLFLCSCIGLMIMLSLEEYYLYNGGFAKNRSGQIPAFGDWDYANDLPITQYFECARQAGLIRYSSSSGECDVPRPTTNTPADLYAPPPPPPRKTRAREKRCPNVKEQKKAGRICDVTQPPTRPRHVATRHAPASRHNVDGKLHRNDAVSYPRPRLAGAKPKPPKAVDEDLYKIPPELLHSSNRKKRLGFISRCLVPACSA</sequence>
<evidence type="ECO:0000256" key="1">
    <source>
        <dbReference type="SAM" id="MobiDB-lite"/>
    </source>
</evidence>
<dbReference type="PANTHER" id="PTHR33699:SF3">
    <property type="entry name" value="OS06G0347300 PROTEIN"/>
    <property type="match status" value="1"/>
</dbReference>
<name>A0A218WGN7_PUNGR</name>
<accession>A0A218WGN7</accession>
<proteinExistence type="predicted"/>
<keyword evidence="2" id="KW-0812">Transmembrane</keyword>
<dbReference type="AlphaFoldDB" id="A0A218WGN7"/>
<protein>
    <recommendedName>
        <fullName evidence="5">RIN4 pathogenic type III effector avirulence factor Avr cleavage site domain-containing protein</fullName>
    </recommendedName>
</protein>
<dbReference type="PANTHER" id="PTHR33699">
    <property type="entry name" value="EXPRESSED PROTEIN"/>
    <property type="match status" value="1"/>
</dbReference>
<evidence type="ECO:0000313" key="3">
    <source>
        <dbReference type="EMBL" id="OWM71639.1"/>
    </source>
</evidence>
<comment type="caution">
    <text evidence="3">The sequence shown here is derived from an EMBL/GenBank/DDBJ whole genome shotgun (WGS) entry which is preliminary data.</text>
</comment>
<feature type="transmembrane region" description="Helical" evidence="2">
    <location>
        <begin position="6"/>
        <end position="30"/>
    </location>
</feature>